<evidence type="ECO:0000313" key="6">
    <source>
        <dbReference type="EMBL" id="MEJ8667723.1"/>
    </source>
</evidence>
<dbReference type="InterPro" id="IPR016161">
    <property type="entry name" value="Ald_DH/histidinol_DH"/>
</dbReference>
<dbReference type="InterPro" id="IPR016163">
    <property type="entry name" value="Ald_DH_C"/>
</dbReference>
<accession>A0ABU8UFN6</accession>
<keyword evidence="7" id="KW-1185">Reference proteome</keyword>
<protein>
    <submittedName>
        <fullName evidence="6">Aldehyde dehydrogenase family protein</fullName>
    </submittedName>
</protein>
<evidence type="ECO:0000256" key="2">
    <source>
        <dbReference type="PROSITE-ProRule" id="PRU10007"/>
    </source>
</evidence>
<dbReference type="InterPro" id="IPR015590">
    <property type="entry name" value="Aldehyde_DH_dom"/>
</dbReference>
<proteinExistence type="inferred from homology"/>
<dbReference type="InterPro" id="IPR016162">
    <property type="entry name" value="Ald_DH_N"/>
</dbReference>
<comment type="similarity">
    <text evidence="3">Belongs to the aldehyde dehydrogenase family.</text>
</comment>
<dbReference type="EMBL" id="JBBKAK010000001">
    <property type="protein sequence ID" value="MEJ8667723.1"/>
    <property type="molecule type" value="Genomic_DNA"/>
</dbReference>
<organism evidence="6 7">
    <name type="scientific">Streptomyces machairae</name>
    <dbReference type="NCBI Taxonomy" id="3134109"/>
    <lineage>
        <taxon>Bacteria</taxon>
        <taxon>Bacillati</taxon>
        <taxon>Actinomycetota</taxon>
        <taxon>Actinomycetes</taxon>
        <taxon>Kitasatosporales</taxon>
        <taxon>Streptomycetaceae</taxon>
        <taxon>Streptomyces</taxon>
    </lineage>
</organism>
<dbReference type="Proteomes" id="UP001376459">
    <property type="component" value="Unassembled WGS sequence"/>
</dbReference>
<dbReference type="Pfam" id="PF00171">
    <property type="entry name" value="Aldedh"/>
    <property type="match status" value="1"/>
</dbReference>
<dbReference type="Gene3D" id="3.40.309.10">
    <property type="entry name" value="Aldehyde Dehydrogenase, Chain A, domain 2"/>
    <property type="match status" value="1"/>
</dbReference>
<name>A0ABU8UFN6_9ACTN</name>
<feature type="active site" evidence="2">
    <location>
        <position position="14"/>
    </location>
</feature>
<evidence type="ECO:0000256" key="3">
    <source>
        <dbReference type="RuleBase" id="RU003345"/>
    </source>
</evidence>
<dbReference type="PROSITE" id="PS00687">
    <property type="entry name" value="ALDEHYDE_DEHYDR_GLU"/>
    <property type="match status" value="1"/>
</dbReference>
<dbReference type="Gene3D" id="3.40.605.10">
    <property type="entry name" value="Aldehyde Dehydrogenase, Chain A, domain 1"/>
    <property type="match status" value="1"/>
</dbReference>
<reference evidence="6 7" key="1">
    <citation type="submission" date="2024-03" db="EMBL/GenBank/DDBJ databases">
        <title>Novel Streptomyces species of biotechnological and ecological value are a feature of Machair soil.</title>
        <authorList>
            <person name="Prole J.R."/>
            <person name="Goodfellow M."/>
            <person name="Allenby N."/>
            <person name="Ward A.C."/>
        </authorList>
    </citation>
    <scope>NUCLEOTIDE SEQUENCE [LARGE SCALE GENOMIC DNA]</scope>
    <source>
        <strain evidence="6 7">MS1.AVA.1</strain>
    </source>
</reference>
<sequence>MYAGESNGKQVAVEAGGKSPQLVLADADIEAAASAVAWGSSTTRGRPATRAPVSWSTRR</sequence>
<feature type="domain" description="Aldehyde dehydrogenase" evidence="5">
    <location>
        <begin position="5"/>
        <end position="46"/>
    </location>
</feature>
<evidence type="ECO:0000256" key="1">
    <source>
        <dbReference type="ARBA" id="ARBA00023002"/>
    </source>
</evidence>
<keyword evidence="1 3" id="KW-0560">Oxidoreductase</keyword>
<evidence type="ECO:0000259" key="5">
    <source>
        <dbReference type="Pfam" id="PF00171"/>
    </source>
</evidence>
<dbReference type="SUPFAM" id="SSF53720">
    <property type="entry name" value="ALDH-like"/>
    <property type="match status" value="1"/>
</dbReference>
<comment type="caution">
    <text evidence="6">The sequence shown here is derived from an EMBL/GenBank/DDBJ whole genome shotgun (WGS) entry which is preliminary data.</text>
</comment>
<gene>
    <name evidence="6" type="ORF">WKI71_01465</name>
</gene>
<evidence type="ECO:0000256" key="4">
    <source>
        <dbReference type="SAM" id="MobiDB-lite"/>
    </source>
</evidence>
<evidence type="ECO:0000313" key="7">
    <source>
        <dbReference type="Proteomes" id="UP001376459"/>
    </source>
</evidence>
<dbReference type="InterPro" id="IPR029510">
    <property type="entry name" value="Ald_DH_CS_GLU"/>
</dbReference>
<feature type="region of interest" description="Disordered" evidence="4">
    <location>
        <begin position="36"/>
        <end position="59"/>
    </location>
</feature>